<feature type="domain" description="RNA polymerase sigma-70 region 2" evidence="7">
    <location>
        <begin position="37"/>
        <end position="104"/>
    </location>
</feature>
<dbReference type="Gene3D" id="1.10.1740.10">
    <property type="match status" value="1"/>
</dbReference>
<dbReference type="InterPro" id="IPR014284">
    <property type="entry name" value="RNA_pol_sigma-70_dom"/>
</dbReference>
<dbReference type="Pfam" id="PF08281">
    <property type="entry name" value="Sigma70_r4_2"/>
    <property type="match status" value="1"/>
</dbReference>
<dbReference type="InterPro" id="IPR013324">
    <property type="entry name" value="RNA_pol_sigma_r3/r4-like"/>
</dbReference>
<proteinExistence type="inferred from homology"/>
<dbReference type="EMBL" id="CP139368">
    <property type="protein sequence ID" value="WPR89083.1"/>
    <property type="molecule type" value="Genomic_DNA"/>
</dbReference>
<evidence type="ECO:0000256" key="3">
    <source>
        <dbReference type="ARBA" id="ARBA00023082"/>
    </source>
</evidence>
<dbReference type="InterPro" id="IPR007627">
    <property type="entry name" value="RNA_pol_sigma70_r2"/>
</dbReference>
<protein>
    <recommendedName>
        <fullName evidence="6">RNA polymerase sigma factor</fullName>
    </recommendedName>
</protein>
<keyword evidence="2 6" id="KW-0805">Transcription regulation</keyword>
<dbReference type="Gene3D" id="1.10.10.10">
    <property type="entry name" value="Winged helix-like DNA-binding domain superfamily/Winged helix DNA-binding domain"/>
    <property type="match status" value="1"/>
</dbReference>
<dbReference type="PANTHER" id="PTHR43133">
    <property type="entry name" value="RNA POLYMERASE ECF-TYPE SIGMA FACTO"/>
    <property type="match status" value="1"/>
</dbReference>
<keyword evidence="5 6" id="KW-0804">Transcription</keyword>
<sequence length="196" mass="21728">MVIDGADVPDEGGDAVDVIGLLIQRTANKDRDAFAELYDMLAPRVFGLILRVLVDRAQSEEILQEVFLEVWQSAERFAPNRGRGRTWLLTIAHRRAIDRVRSAQAGTDRDIRAGFRELATPTEDIADQVELKIESERVAGALHRLPEAQRETLVLAYFGGYSQSEIAALTGAPLGTVKTRMRDGLTKLRVEMGVAQ</sequence>
<dbReference type="PANTHER" id="PTHR43133:SF66">
    <property type="entry name" value="ECF RNA POLYMERASE SIGMA FACTOR SIGK"/>
    <property type="match status" value="1"/>
</dbReference>
<dbReference type="Proteomes" id="UP001323798">
    <property type="component" value="Chromosome"/>
</dbReference>
<dbReference type="SUPFAM" id="SSF88946">
    <property type="entry name" value="Sigma2 domain of RNA polymerase sigma factors"/>
    <property type="match status" value="1"/>
</dbReference>
<keyword evidence="10" id="KW-1185">Reference proteome</keyword>
<dbReference type="InterPro" id="IPR013249">
    <property type="entry name" value="RNA_pol_sigma70_r4_t2"/>
</dbReference>
<evidence type="ECO:0000256" key="1">
    <source>
        <dbReference type="ARBA" id="ARBA00010641"/>
    </source>
</evidence>
<evidence type="ECO:0000313" key="9">
    <source>
        <dbReference type="EMBL" id="WPR89083.1"/>
    </source>
</evidence>
<comment type="similarity">
    <text evidence="1 6">Belongs to the sigma-70 factor family. ECF subfamily.</text>
</comment>
<keyword evidence="4 6" id="KW-0238">DNA-binding</keyword>
<dbReference type="RefSeq" id="WP_320941800.1">
    <property type="nucleotide sequence ID" value="NZ_BAABEU010000001.1"/>
</dbReference>
<evidence type="ECO:0000256" key="2">
    <source>
        <dbReference type="ARBA" id="ARBA00023015"/>
    </source>
</evidence>
<dbReference type="NCBIfam" id="NF007228">
    <property type="entry name" value="PRK09646.1"/>
    <property type="match status" value="1"/>
</dbReference>
<dbReference type="SUPFAM" id="SSF88659">
    <property type="entry name" value="Sigma3 and sigma4 domains of RNA polymerase sigma factors"/>
    <property type="match status" value="1"/>
</dbReference>
<evidence type="ECO:0000259" key="7">
    <source>
        <dbReference type="Pfam" id="PF04542"/>
    </source>
</evidence>
<evidence type="ECO:0000256" key="6">
    <source>
        <dbReference type="RuleBase" id="RU000716"/>
    </source>
</evidence>
<organism evidence="9 10">
    <name type="scientific">Microbacterium rhizosphaerae</name>
    <dbReference type="NCBI Taxonomy" id="1678237"/>
    <lineage>
        <taxon>Bacteria</taxon>
        <taxon>Bacillati</taxon>
        <taxon>Actinomycetota</taxon>
        <taxon>Actinomycetes</taxon>
        <taxon>Micrococcales</taxon>
        <taxon>Microbacteriaceae</taxon>
        <taxon>Microbacterium</taxon>
    </lineage>
</organism>
<evidence type="ECO:0000313" key="10">
    <source>
        <dbReference type="Proteomes" id="UP001323798"/>
    </source>
</evidence>
<evidence type="ECO:0000256" key="5">
    <source>
        <dbReference type="ARBA" id="ARBA00023163"/>
    </source>
</evidence>
<name>A0ABZ0SKD8_9MICO</name>
<feature type="domain" description="RNA polymerase sigma factor 70 region 4 type 2" evidence="8">
    <location>
        <begin position="137"/>
        <end position="188"/>
    </location>
</feature>
<gene>
    <name evidence="9" type="primary">sigK</name>
    <name evidence="9" type="ORF">SM116_15150</name>
</gene>
<dbReference type="InterPro" id="IPR039425">
    <property type="entry name" value="RNA_pol_sigma-70-like"/>
</dbReference>
<accession>A0ABZ0SKD8</accession>
<dbReference type="InterPro" id="IPR013325">
    <property type="entry name" value="RNA_pol_sigma_r2"/>
</dbReference>
<dbReference type="Pfam" id="PF04542">
    <property type="entry name" value="Sigma70_r2"/>
    <property type="match status" value="1"/>
</dbReference>
<dbReference type="NCBIfam" id="TIGR02937">
    <property type="entry name" value="sigma70-ECF"/>
    <property type="match status" value="1"/>
</dbReference>
<evidence type="ECO:0000256" key="4">
    <source>
        <dbReference type="ARBA" id="ARBA00023125"/>
    </source>
</evidence>
<dbReference type="InterPro" id="IPR000838">
    <property type="entry name" value="RNA_pol_sigma70_ECF_CS"/>
</dbReference>
<dbReference type="PROSITE" id="PS01063">
    <property type="entry name" value="SIGMA70_ECF"/>
    <property type="match status" value="1"/>
</dbReference>
<dbReference type="InterPro" id="IPR036388">
    <property type="entry name" value="WH-like_DNA-bd_sf"/>
</dbReference>
<reference evidence="9 10" key="1">
    <citation type="submission" date="2023-11" db="EMBL/GenBank/DDBJ databases">
        <title>Genome sequence of Microbacterium rhizosphaerae KACC 19337.</title>
        <authorList>
            <person name="Choi H."/>
            <person name="Kim S."/>
            <person name="Kim Y."/>
            <person name="Kwon S.-W."/>
            <person name="Heo J."/>
        </authorList>
    </citation>
    <scope>NUCLEOTIDE SEQUENCE [LARGE SCALE GENOMIC DNA]</scope>
    <source>
        <strain evidence="9 10">KACC 19337</strain>
    </source>
</reference>
<dbReference type="CDD" id="cd06171">
    <property type="entry name" value="Sigma70_r4"/>
    <property type="match status" value="1"/>
</dbReference>
<evidence type="ECO:0000259" key="8">
    <source>
        <dbReference type="Pfam" id="PF08281"/>
    </source>
</evidence>
<keyword evidence="3 6" id="KW-0731">Sigma factor</keyword>